<dbReference type="Proteomes" id="UP000447545">
    <property type="component" value="Unassembled WGS sequence"/>
</dbReference>
<dbReference type="Pfam" id="PF19578">
    <property type="entry name" value="DUF6090"/>
    <property type="match status" value="1"/>
</dbReference>
<evidence type="ECO:0000256" key="1">
    <source>
        <dbReference type="SAM" id="Phobius"/>
    </source>
</evidence>
<evidence type="ECO:0000313" key="2">
    <source>
        <dbReference type="EMBL" id="MTE27862.1"/>
    </source>
</evidence>
<accession>A0A7K1GEX6</accession>
<keyword evidence="1" id="KW-0472">Membrane</keyword>
<name>A0A7K1GEX6_9FLAO</name>
<dbReference type="RefSeq" id="WP_155089883.1">
    <property type="nucleotide sequence ID" value="NZ_WJYA01000008.1"/>
</dbReference>
<sequence length="250" mass="29028">MIKFFRHIRQRLVKENRTSKYLLYAIGEIVLVVIGILIALQINNWNEERKTNANLNKALKALKTDLVQDSLLIANHLPDVNYQYQLNESLRERMAMPKATVDTLLKITRNEFNPNWNNPIFYNTNAYKSLNDTGLIDVMNDSLKAHIKDYYNGKFYREGMVESITKDYRAKLAQYVDTYTFGSTDLHDQGKLIDSLVWKDIDLAHLAAAFQGISNFKRILFRLTKDEMEYSLSNSKGLIQHIDQNLDAND</sequence>
<keyword evidence="1" id="KW-1133">Transmembrane helix</keyword>
<comment type="caution">
    <text evidence="2">The sequence shown here is derived from an EMBL/GenBank/DDBJ whole genome shotgun (WGS) entry which is preliminary data.</text>
</comment>
<proteinExistence type="predicted"/>
<gene>
    <name evidence="2" type="ORF">F1003_13050</name>
</gene>
<organism evidence="2 3">
    <name type="scientific">Winogradskyella ouciana</name>
    <dbReference type="NCBI Taxonomy" id="2608631"/>
    <lineage>
        <taxon>Bacteria</taxon>
        <taxon>Pseudomonadati</taxon>
        <taxon>Bacteroidota</taxon>
        <taxon>Flavobacteriia</taxon>
        <taxon>Flavobacteriales</taxon>
        <taxon>Flavobacteriaceae</taxon>
        <taxon>Winogradskyella</taxon>
    </lineage>
</organism>
<dbReference type="EMBL" id="WJYA01000008">
    <property type="protein sequence ID" value="MTE27862.1"/>
    <property type="molecule type" value="Genomic_DNA"/>
</dbReference>
<dbReference type="InterPro" id="IPR045749">
    <property type="entry name" value="DUF6090"/>
</dbReference>
<feature type="transmembrane region" description="Helical" evidence="1">
    <location>
        <begin position="21"/>
        <end position="42"/>
    </location>
</feature>
<keyword evidence="1" id="KW-0812">Transmembrane</keyword>
<keyword evidence="3" id="KW-1185">Reference proteome</keyword>
<reference evidence="2 3" key="1">
    <citation type="submission" date="2019-11" db="EMBL/GenBank/DDBJ databases">
        <title>Winogradskyella ouciana sp. nov., isolated from the hadal seawater of the Mariana Trench.</title>
        <authorList>
            <person name="Liu R."/>
        </authorList>
    </citation>
    <scope>NUCLEOTIDE SEQUENCE [LARGE SCALE GENOMIC DNA]</scope>
    <source>
        <strain evidence="2 3">ZXX205</strain>
    </source>
</reference>
<dbReference type="AlphaFoldDB" id="A0A7K1GEX6"/>
<evidence type="ECO:0000313" key="3">
    <source>
        <dbReference type="Proteomes" id="UP000447545"/>
    </source>
</evidence>
<protein>
    <submittedName>
        <fullName evidence="2">Uncharacterized protein</fullName>
    </submittedName>
</protein>